<accession>A0A2J6TB55</accession>
<organism evidence="1 2">
    <name type="scientific">Hyaloscypha bicolor E</name>
    <dbReference type="NCBI Taxonomy" id="1095630"/>
    <lineage>
        <taxon>Eukaryota</taxon>
        <taxon>Fungi</taxon>
        <taxon>Dikarya</taxon>
        <taxon>Ascomycota</taxon>
        <taxon>Pezizomycotina</taxon>
        <taxon>Leotiomycetes</taxon>
        <taxon>Helotiales</taxon>
        <taxon>Hyaloscyphaceae</taxon>
        <taxon>Hyaloscypha</taxon>
        <taxon>Hyaloscypha bicolor</taxon>
    </lineage>
</organism>
<proteinExistence type="predicted"/>
<name>A0A2J6TB55_9HELO</name>
<dbReference type="InParanoid" id="A0A2J6TB55"/>
<protein>
    <submittedName>
        <fullName evidence="1">Uncharacterized protein</fullName>
    </submittedName>
</protein>
<dbReference type="OrthoDB" id="3435175at2759"/>
<sequence length="239" mass="27380">MVIEYLPSLTGKYAAQAFGFKLEEQHEKHAGVWDRIIREEDAWTPIAIRQGLNPVLIGDGLHTLFNDPTQPAYICLSTGDKTRNIRHDQTKLLASLREHHFNENGEVVFHDSKIILNIDEALYNPFFVTLTPKRLFSCRNNRLCSASLYWADSQYALRTIGPDDIVGIGEKVSTLKDVSHICGITLTHPTEMALRQRHQQCFQHPSCPPTYPVLSLEYNGDNMLGWEWEDGVEQFWRIS</sequence>
<keyword evidence="2" id="KW-1185">Reference proteome</keyword>
<dbReference type="GeneID" id="36582826"/>
<dbReference type="EMBL" id="KZ613791">
    <property type="protein sequence ID" value="PMD60257.1"/>
    <property type="molecule type" value="Genomic_DNA"/>
</dbReference>
<evidence type="ECO:0000313" key="1">
    <source>
        <dbReference type="EMBL" id="PMD60257.1"/>
    </source>
</evidence>
<reference evidence="1 2" key="1">
    <citation type="submission" date="2016-04" db="EMBL/GenBank/DDBJ databases">
        <title>A degradative enzymes factory behind the ericoid mycorrhizal symbiosis.</title>
        <authorList>
            <consortium name="DOE Joint Genome Institute"/>
            <person name="Martino E."/>
            <person name="Morin E."/>
            <person name="Grelet G."/>
            <person name="Kuo A."/>
            <person name="Kohler A."/>
            <person name="Daghino S."/>
            <person name="Barry K."/>
            <person name="Choi C."/>
            <person name="Cichocki N."/>
            <person name="Clum A."/>
            <person name="Copeland A."/>
            <person name="Hainaut M."/>
            <person name="Haridas S."/>
            <person name="Labutti K."/>
            <person name="Lindquist E."/>
            <person name="Lipzen A."/>
            <person name="Khouja H.-R."/>
            <person name="Murat C."/>
            <person name="Ohm R."/>
            <person name="Olson A."/>
            <person name="Spatafora J."/>
            <person name="Veneault-Fourrey C."/>
            <person name="Henrissat B."/>
            <person name="Grigoriev I."/>
            <person name="Martin F."/>
            <person name="Perotto S."/>
        </authorList>
    </citation>
    <scope>NUCLEOTIDE SEQUENCE [LARGE SCALE GENOMIC DNA]</scope>
    <source>
        <strain evidence="1 2">E</strain>
    </source>
</reference>
<dbReference type="Proteomes" id="UP000235371">
    <property type="component" value="Unassembled WGS sequence"/>
</dbReference>
<dbReference type="AlphaFoldDB" id="A0A2J6TB55"/>
<dbReference type="RefSeq" id="XP_024737161.1">
    <property type="nucleotide sequence ID" value="XM_024874746.1"/>
</dbReference>
<evidence type="ECO:0000313" key="2">
    <source>
        <dbReference type="Proteomes" id="UP000235371"/>
    </source>
</evidence>
<gene>
    <name evidence="1" type="ORF">K444DRAFT_528693</name>
</gene>